<feature type="region of interest" description="Disordered" evidence="1">
    <location>
        <begin position="1"/>
        <end position="34"/>
    </location>
</feature>
<organism evidence="2 3">
    <name type="scientific">Elysia marginata</name>
    <dbReference type="NCBI Taxonomy" id="1093978"/>
    <lineage>
        <taxon>Eukaryota</taxon>
        <taxon>Metazoa</taxon>
        <taxon>Spiralia</taxon>
        <taxon>Lophotrochozoa</taxon>
        <taxon>Mollusca</taxon>
        <taxon>Gastropoda</taxon>
        <taxon>Heterobranchia</taxon>
        <taxon>Euthyneura</taxon>
        <taxon>Panpulmonata</taxon>
        <taxon>Sacoglossa</taxon>
        <taxon>Placobranchoidea</taxon>
        <taxon>Plakobranchidae</taxon>
        <taxon>Elysia</taxon>
    </lineage>
</organism>
<feature type="compositionally biased region" description="Acidic residues" evidence="1">
    <location>
        <begin position="9"/>
        <end position="34"/>
    </location>
</feature>
<dbReference type="AlphaFoldDB" id="A0AAV4J3P4"/>
<evidence type="ECO:0008006" key="4">
    <source>
        <dbReference type="Google" id="ProtNLM"/>
    </source>
</evidence>
<reference evidence="2 3" key="1">
    <citation type="journal article" date="2021" name="Elife">
        <title>Chloroplast acquisition without the gene transfer in kleptoplastic sea slugs, Plakobranchus ocellatus.</title>
        <authorList>
            <person name="Maeda T."/>
            <person name="Takahashi S."/>
            <person name="Yoshida T."/>
            <person name="Shimamura S."/>
            <person name="Takaki Y."/>
            <person name="Nagai Y."/>
            <person name="Toyoda A."/>
            <person name="Suzuki Y."/>
            <person name="Arimoto A."/>
            <person name="Ishii H."/>
            <person name="Satoh N."/>
            <person name="Nishiyama T."/>
            <person name="Hasebe M."/>
            <person name="Maruyama T."/>
            <person name="Minagawa J."/>
            <person name="Obokata J."/>
            <person name="Shigenobu S."/>
        </authorList>
    </citation>
    <scope>NUCLEOTIDE SEQUENCE [LARGE SCALE GENOMIC DNA]</scope>
</reference>
<gene>
    <name evidence="2" type="ORF">ElyMa_004967700</name>
</gene>
<proteinExistence type="predicted"/>
<feature type="compositionally biased region" description="Basic and acidic residues" evidence="1">
    <location>
        <begin position="405"/>
        <end position="418"/>
    </location>
</feature>
<protein>
    <recommendedName>
        <fullName evidence="4">Ras-GEF domain-containing protein</fullName>
    </recommendedName>
</protein>
<evidence type="ECO:0000256" key="1">
    <source>
        <dbReference type="SAM" id="MobiDB-lite"/>
    </source>
</evidence>
<keyword evidence="3" id="KW-1185">Reference proteome</keyword>
<comment type="caution">
    <text evidence="2">The sequence shown here is derived from an EMBL/GenBank/DDBJ whole genome shotgun (WGS) entry which is preliminary data.</text>
</comment>
<sequence length="418" mass="49055">MEQKPMIDFESDPDDDGYYENEWDVDSDSDEEEDIDLPVESLKVRNQEVKEIHVADKASQISNDKIQQSTGNPLFFSKTLYEMLISNWRYLPKPSTSTMATPVECEEHLKYFLPSHNHELSKDLKELLISTEENKLWKIVQVCSHVVSVIKKEKIDSVENMQNIVKFKTSFLQLISLVLQRNHELYERFFSLSLKHNKPFDTLNSIGEIMDKWNYRTLTSKVPYLIFFKASITYKRLKALKDDIIPSLNKTPLKQAISEERKIEQHKKYLLCKRLLKYTFGVDKDLPISLFDPHMAELPFNLSKILVSGRKFTFIKNELAKIRLYPSDLYQQEEWRSLVRHHNLQLSLETVLSDDFFYDEAEHYLDRYYERSAHTTVSKKRSSAMDDIAIVSSEVPQTLSQEDEPPTKKIRLSEDPPV</sequence>
<dbReference type="Proteomes" id="UP000762676">
    <property type="component" value="Unassembled WGS sequence"/>
</dbReference>
<accession>A0AAV4J3P4</accession>
<feature type="region of interest" description="Disordered" evidence="1">
    <location>
        <begin position="394"/>
        <end position="418"/>
    </location>
</feature>
<evidence type="ECO:0000313" key="3">
    <source>
        <dbReference type="Proteomes" id="UP000762676"/>
    </source>
</evidence>
<evidence type="ECO:0000313" key="2">
    <source>
        <dbReference type="EMBL" id="GFS16900.1"/>
    </source>
</evidence>
<name>A0AAV4J3P4_9GAST</name>
<dbReference type="EMBL" id="BMAT01009957">
    <property type="protein sequence ID" value="GFS16900.1"/>
    <property type="molecule type" value="Genomic_DNA"/>
</dbReference>